<dbReference type="Pfam" id="PF21259">
    <property type="entry name" value="Rgg_C"/>
    <property type="match status" value="1"/>
</dbReference>
<dbReference type="Gene3D" id="1.25.40.400">
    <property type="match status" value="1"/>
</dbReference>
<dbReference type="PANTHER" id="PTHR37038:SF12">
    <property type="entry name" value="TRANSCRIPTIONAL REGULATOR"/>
    <property type="match status" value="1"/>
</dbReference>
<dbReference type="RefSeq" id="WP_044687488.1">
    <property type="nucleotide sequence ID" value="NZ_CEEW01000006.1"/>
</dbReference>
<dbReference type="InterPro" id="IPR001387">
    <property type="entry name" value="Cro/C1-type_HTH"/>
</dbReference>
<dbReference type="InterPro" id="IPR010057">
    <property type="entry name" value="Transcription_activator_Rgg_C"/>
</dbReference>
<reference evidence="2 3" key="1">
    <citation type="submission" date="2016-02" db="EMBL/GenBank/DDBJ databases">
        <authorList>
            <consortium name="Pathogen Informatics"/>
        </authorList>
    </citation>
    <scope>NUCLEOTIDE SEQUENCE [LARGE SCALE GENOMIC DNA]</scope>
    <source>
        <strain evidence="2 3">LSS23</strain>
    </source>
</reference>
<gene>
    <name evidence="2" type="ORF">ERS132385_00228</name>
</gene>
<dbReference type="Proteomes" id="UP000073434">
    <property type="component" value="Unassembled WGS sequence"/>
</dbReference>
<dbReference type="Pfam" id="PF01381">
    <property type="entry name" value="HTH_3"/>
    <property type="match status" value="1"/>
</dbReference>
<dbReference type="NCBIfam" id="TIGR01716">
    <property type="entry name" value="RGG_Cterm"/>
    <property type="match status" value="1"/>
</dbReference>
<feature type="domain" description="HTH cro/C1-type" evidence="1">
    <location>
        <begin position="8"/>
        <end position="61"/>
    </location>
</feature>
<dbReference type="CDD" id="cd00093">
    <property type="entry name" value="HTH_XRE"/>
    <property type="match status" value="1"/>
</dbReference>
<dbReference type="EMBL" id="FIFW01000002">
    <property type="protein sequence ID" value="CYU19630.1"/>
    <property type="molecule type" value="Genomic_DNA"/>
</dbReference>
<dbReference type="SMART" id="SM00530">
    <property type="entry name" value="HTH_XRE"/>
    <property type="match status" value="1"/>
</dbReference>
<evidence type="ECO:0000259" key="1">
    <source>
        <dbReference type="PROSITE" id="PS50943"/>
    </source>
</evidence>
<proteinExistence type="predicted"/>
<dbReference type="PROSITE" id="PS50943">
    <property type="entry name" value="HTH_CROC1"/>
    <property type="match status" value="1"/>
</dbReference>
<sequence>MNRFGRTLKLIREGKGKSLAEVAKGHISTSQLSRFENGESDITVSKLFGVLAEMNVDVDEFVYASQDFKKDELTRILEQLKQSIYIRDVVTIKKILSEQLAKAERDSRREFHRLNAILIAYKLSDLDKTVVVSKEDTAFLTDYLFQVDNWSYYELLLFANTMDELEHQTMMLFCRELVGRTQFYREMKLHRLAVSQILLSAYLVSVQTKELVDAVFLEKTIKGLFFDETEIFERILFKFGKAFYDYRKTGSANAILEMRKCIELLRAVDSQNIADWYETILEKIVNEK</sequence>
<dbReference type="SUPFAM" id="SSF47413">
    <property type="entry name" value="lambda repressor-like DNA-binding domains"/>
    <property type="match status" value="1"/>
</dbReference>
<dbReference type="AlphaFoldDB" id="A0A0Z8C6C0"/>
<evidence type="ECO:0000313" key="2">
    <source>
        <dbReference type="EMBL" id="CYU19630.1"/>
    </source>
</evidence>
<dbReference type="PANTHER" id="PTHR37038">
    <property type="entry name" value="TRANSCRIPTIONAL REGULATOR-RELATED"/>
    <property type="match status" value="1"/>
</dbReference>
<dbReference type="InterPro" id="IPR010982">
    <property type="entry name" value="Lambda_DNA-bd_dom_sf"/>
</dbReference>
<dbReference type="Gene3D" id="1.10.260.40">
    <property type="entry name" value="lambda repressor-like DNA-binding domains"/>
    <property type="match status" value="1"/>
</dbReference>
<dbReference type="InterPro" id="IPR053163">
    <property type="entry name" value="HTH-type_regulator_Rgg"/>
</dbReference>
<accession>A0A0Z8C6C0</accession>
<name>A0A0Z8C6C0_STRSU</name>
<evidence type="ECO:0000313" key="3">
    <source>
        <dbReference type="Proteomes" id="UP000073434"/>
    </source>
</evidence>
<organism evidence="2 3">
    <name type="scientific">Streptococcus suis</name>
    <dbReference type="NCBI Taxonomy" id="1307"/>
    <lineage>
        <taxon>Bacteria</taxon>
        <taxon>Bacillati</taxon>
        <taxon>Bacillota</taxon>
        <taxon>Bacilli</taxon>
        <taxon>Lactobacillales</taxon>
        <taxon>Streptococcaceae</taxon>
        <taxon>Streptococcus</taxon>
    </lineage>
</organism>
<protein>
    <submittedName>
        <fullName evidence="2">Transcriptional regulator</fullName>
    </submittedName>
</protein>
<dbReference type="GO" id="GO:0003677">
    <property type="term" value="F:DNA binding"/>
    <property type="evidence" value="ECO:0007669"/>
    <property type="project" value="InterPro"/>
</dbReference>